<evidence type="ECO:0000256" key="2">
    <source>
        <dbReference type="ARBA" id="ARBA00022516"/>
    </source>
</evidence>
<organism evidence="10 11">
    <name type="scientific">Meloidogyne incognita</name>
    <name type="common">Southern root-knot nematode worm</name>
    <name type="synonym">Oxyuris incognita</name>
    <dbReference type="NCBI Taxonomy" id="6306"/>
    <lineage>
        <taxon>Eukaryota</taxon>
        <taxon>Metazoa</taxon>
        <taxon>Ecdysozoa</taxon>
        <taxon>Nematoda</taxon>
        <taxon>Chromadorea</taxon>
        <taxon>Rhabditida</taxon>
        <taxon>Tylenchina</taxon>
        <taxon>Tylenchomorpha</taxon>
        <taxon>Tylenchoidea</taxon>
        <taxon>Meloidogynidae</taxon>
        <taxon>Meloidogyninae</taxon>
        <taxon>Meloidogyne</taxon>
        <taxon>Meloidogyne incognita group</taxon>
    </lineage>
</organism>
<evidence type="ECO:0000313" key="10">
    <source>
        <dbReference type="Proteomes" id="UP000887563"/>
    </source>
</evidence>
<evidence type="ECO:0000256" key="7">
    <source>
        <dbReference type="ARBA" id="ARBA00023160"/>
    </source>
</evidence>
<keyword evidence="8" id="KW-0511">Multifunctional enzyme</keyword>
<keyword evidence="6" id="KW-0443">Lipid metabolism</keyword>
<dbReference type="InterPro" id="IPR001227">
    <property type="entry name" value="Ac_transferase_dom_sf"/>
</dbReference>
<dbReference type="AlphaFoldDB" id="A0A914N5S1"/>
<evidence type="ECO:0000256" key="4">
    <source>
        <dbReference type="ARBA" id="ARBA00022857"/>
    </source>
</evidence>
<dbReference type="Proteomes" id="UP000887563">
    <property type="component" value="Unplaced"/>
</dbReference>
<proteinExistence type="predicted"/>
<evidence type="ECO:0000256" key="6">
    <source>
        <dbReference type="ARBA" id="ARBA00023098"/>
    </source>
</evidence>
<dbReference type="GO" id="GO:0006633">
    <property type="term" value="P:fatty acid biosynthetic process"/>
    <property type="evidence" value="ECO:0007669"/>
    <property type="project" value="UniProtKB-KW"/>
</dbReference>
<dbReference type="GO" id="GO:0004312">
    <property type="term" value="F:fatty acid synthase activity"/>
    <property type="evidence" value="ECO:0007669"/>
    <property type="project" value="TreeGrafter"/>
</dbReference>
<keyword evidence="2" id="KW-0444">Lipid biosynthesis</keyword>
<evidence type="ECO:0000256" key="1">
    <source>
        <dbReference type="ARBA" id="ARBA00022450"/>
    </source>
</evidence>
<dbReference type="Pfam" id="PF00698">
    <property type="entry name" value="Acyl_transf_1"/>
    <property type="match status" value="1"/>
</dbReference>
<evidence type="ECO:0000256" key="5">
    <source>
        <dbReference type="ARBA" id="ARBA00023002"/>
    </source>
</evidence>
<accession>A0A914N5S1</accession>
<reference evidence="11" key="1">
    <citation type="submission" date="2022-11" db="UniProtKB">
        <authorList>
            <consortium name="WormBaseParasite"/>
        </authorList>
    </citation>
    <scope>IDENTIFICATION</scope>
</reference>
<feature type="domain" description="Malonyl-CoA:ACP transacylase (MAT)" evidence="9">
    <location>
        <begin position="1"/>
        <end position="131"/>
    </location>
</feature>
<dbReference type="WBParaSite" id="Minc3s03178g33052">
    <property type="protein sequence ID" value="Minc3s03178g33052"/>
    <property type="gene ID" value="Minc3s03178g33052"/>
</dbReference>
<dbReference type="PANTHER" id="PTHR43775:SF7">
    <property type="entry name" value="FATTY ACID SYNTHASE"/>
    <property type="match status" value="1"/>
</dbReference>
<keyword evidence="4" id="KW-0521">NADP</keyword>
<evidence type="ECO:0000313" key="11">
    <source>
        <dbReference type="WBParaSite" id="Minc3s03178g33052"/>
    </source>
</evidence>
<keyword evidence="3" id="KW-0276">Fatty acid metabolism</keyword>
<dbReference type="PANTHER" id="PTHR43775">
    <property type="entry name" value="FATTY ACID SYNTHASE"/>
    <property type="match status" value="1"/>
</dbReference>
<keyword evidence="5" id="KW-0560">Oxidoreductase</keyword>
<keyword evidence="1" id="KW-0596">Phosphopantetheine</keyword>
<keyword evidence="7" id="KW-0275">Fatty acid biosynthesis</keyword>
<evidence type="ECO:0000256" key="8">
    <source>
        <dbReference type="ARBA" id="ARBA00023268"/>
    </source>
</evidence>
<evidence type="ECO:0000256" key="3">
    <source>
        <dbReference type="ARBA" id="ARBA00022832"/>
    </source>
</evidence>
<keyword evidence="10" id="KW-1185">Reference proteome</keyword>
<dbReference type="GO" id="GO:0016491">
    <property type="term" value="F:oxidoreductase activity"/>
    <property type="evidence" value="ECO:0007669"/>
    <property type="project" value="UniProtKB-KW"/>
</dbReference>
<dbReference type="InterPro" id="IPR016035">
    <property type="entry name" value="Acyl_Trfase/lysoPLipase"/>
</dbReference>
<evidence type="ECO:0000259" key="9">
    <source>
        <dbReference type="Pfam" id="PF00698"/>
    </source>
</evidence>
<dbReference type="SUPFAM" id="SSF52151">
    <property type="entry name" value="FabD/lysophospholipase-like"/>
    <property type="match status" value="1"/>
</dbReference>
<sequence>MGSQWPGMGQQLMEIPLFDNFLKESSETLKEFGLDVYGMLKNSDPEQYKSTLNCMLAIIIALTDLLCAIDIQPDGILGHSTGEMGCGYADGALTRAQTMRLAYYRGATIMAKREKMREAMAAVGLSWEEAQNCPSLP</sequence>
<dbReference type="InterPro" id="IPR014043">
    <property type="entry name" value="Acyl_transferase_dom"/>
</dbReference>
<protein>
    <submittedName>
        <fullName evidence="11">Malonyl-CoA:ACP transacylase (MAT) domain-containing protein</fullName>
    </submittedName>
</protein>
<name>A0A914N5S1_MELIC</name>
<dbReference type="Gene3D" id="3.40.366.10">
    <property type="entry name" value="Malonyl-Coenzyme A Acyl Carrier Protein, domain 2"/>
    <property type="match status" value="1"/>
</dbReference>
<dbReference type="InterPro" id="IPR050091">
    <property type="entry name" value="PKS_NRPS_Biosynth_Enz"/>
</dbReference>